<dbReference type="STRING" id="1051891.A0A0C3QX18"/>
<dbReference type="InterPro" id="IPR013783">
    <property type="entry name" value="Ig-like_fold"/>
</dbReference>
<dbReference type="InterPro" id="IPR014756">
    <property type="entry name" value="Ig_E-set"/>
</dbReference>
<dbReference type="SUPFAM" id="SSF81296">
    <property type="entry name" value="E set domains"/>
    <property type="match status" value="1"/>
</dbReference>
<feature type="domain" description="Galactose oxidase-like Early set" evidence="3">
    <location>
        <begin position="473"/>
        <end position="582"/>
    </location>
</feature>
<dbReference type="SUPFAM" id="SSF50965">
    <property type="entry name" value="Galactose oxidase, central domain"/>
    <property type="match status" value="1"/>
</dbReference>
<evidence type="ECO:0000313" key="5">
    <source>
        <dbReference type="Proteomes" id="UP000054248"/>
    </source>
</evidence>
<accession>A0A0C3QX18</accession>
<dbReference type="Proteomes" id="UP000054248">
    <property type="component" value="Unassembled WGS sequence"/>
</dbReference>
<dbReference type="Gene3D" id="2.60.40.10">
    <property type="entry name" value="Immunoglobulins"/>
    <property type="match status" value="1"/>
</dbReference>
<evidence type="ECO:0000313" key="4">
    <source>
        <dbReference type="EMBL" id="KIO34546.1"/>
    </source>
</evidence>
<dbReference type="CDD" id="cd02851">
    <property type="entry name" value="E_set_GO_C"/>
    <property type="match status" value="1"/>
</dbReference>
<evidence type="ECO:0000256" key="1">
    <source>
        <dbReference type="ARBA" id="ARBA00022729"/>
    </source>
</evidence>
<dbReference type="InterPro" id="IPR037293">
    <property type="entry name" value="Gal_Oxidase_central_sf"/>
</dbReference>
<dbReference type="Pfam" id="PF09118">
    <property type="entry name" value="GO-like_E_set"/>
    <property type="match status" value="1"/>
</dbReference>
<reference evidence="4 5" key="1">
    <citation type="submission" date="2014-04" db="EMBL/GenBank/DDBJ databases">
        <authorList>
            <consortium name="DOE Joint Genome Institute"/>
            <person name="Kuo A."/>
            <person name="Girlanda M."/>
            <person name="Perotto S."/>
            <person name="Kohler A."/>
            <person name="Nagy L.G."/>
            <person name="Floudas D."/>
            <person name="Copeland A."/>
            <person name="Barry K.W."/>
            <person name="Cichocki N."/>
            <person name="Veneault-Fourrey C."/>
            <person name="LaButti K."/>
            <person name="Lindquist E.A."/>
            <person name="Lipzen A."/>
            <person name="Lundell T."/>
            <person name="Morin E."/>
            <person name="Murat C."/>
            <person name="Sun H."/>
            <person name="Tunlid A."/>
            <person name="Henrissat B."/>
            <person name="Grigoriev I.V."/>
            <person name="Hibbett D.S."/>
            <person name="Martin F."/>
            <person name="Nordberg H.P."/>
            <person name="Cantor M.N."/>
            <person name="Hua S.X."/>
        </authorList>
    </citation>
    <scope>NUCLEOTIDE SEQUENCE [LARGE SCALE GENOMIC DNA]</scope>
    <source>
        <strain evidence="4 5">MUT 4182</strain>
    </source>
</reference>
<protein>
    <submittedName>
        <fullName evidence="4">Glyoxal oxidase</fullName>
    </submittedName>
</protein>
<dbReference type="OrthoDB" id="2019572at2759"/>
<dbReference type="InterPro" id="IPR015202">
    <property type="entry name" value="GO-like_E_set"/>
</dbReference>
<reference evidence="5" key="2">
    <citation type="submission" date="2015-01" db="EMBL/GenBank/DDBJ databases">
        <title>Evolutionary Origins and Diversification of the Mycorrhizal Mutualists.</title>
        <authorList>
            <consortium name="DOE Joint Genome Institute"/>
            <consortium name="Mycorrhizal Genomics Consortium"/>
            <person name="Kohler A."/>
            <person name="Kuo A."/>
            <person name="Nagy L.G."/>
            <person name="Floudas D."/>
            <person name="Copeland A."/>
            <person name="Barry K.W."/>
            <person name="Cichocki N."/>
            <person name="Veneault-Fourrey C."/>
            <person name="LaButti K."/>
            <person name="Lindquist E.A."/>
            <person name="Lipzen A."/>
            <person name="Lundell T."/>
            <person name="Morin E."/>
            <person name="Murat C."/>
            <person name="Riley R."/>
            <person name="Ohm R."/>
            <person name="Sun H."/>
            <person name="Tunlid A."/>
            <person name="Henrissat B."/>
            <person name="Grigoriev I.V."/>
            <person name="Hibbett D.S."/>
            <person name="Martin F."/>
        </authorList>
    </citation>
    <scope>NUCLEOTIDE SEQUENCE [LARGE SCALE GENOMIC DNA]</scope>
    <source>
        <strain evidence="5">MUT 4182</strain>
    </source>
</reference>
<keyword evidence="5" id="KW-1185">Reference proteome</keyword>
<dbReference type="EMBL" id="KN822942">
    <property type="protein sequence ID" value="KIO34546.1"/>
    <property type="molecule type" value="Genomic_DNA"/>
</dbReference>
<dbReference type="InterPro" id="IPR009880">
    <property type="entry name" value="Glyoxal_oxidase_N"/>
</dbReference>
<dbReference type="InterPro" id="IPR011043">
    <property type="entry name" value="Gal_Oxase/kelch_b-propeller"/>
</dbReference>
<dbReference type="PANTHER" id="PTHR32208">
    <property type="entry name" value="SECRETED PROTEIN-RELATED"/>
    <property type="match status" value="1"/>
</dbReference>
<dbReference type="HOGENOM" id="CLU_009630_3_0_1"/>
<evidence type="ECO:0000259" key="2">
    <source>
        <dbReference type="Pfam" id="PF07250"/>
    </source>
</evidence>
<evidence type="ECO:0000259" key="3">
    <source>
        <dbReference type="Pfam" id="PF09118"/>
    </source>
</evidence>
<name>A0A0C3QX18_9AGAM</name>
<dbReference type="PANTHER" id="PTHR32208:SF96">
    <property type="entry name" value="GLYOXAL OXIDASE"/>
    <property type="match status" value="1"/>
</dbReference>
<proteinExistence type="predicted"/>
<gene>
    <name evidence="4" type="ORF">M407DRAFT_87931</name>
</gene>
<feature type="domain" description="Glyoxal oxidase N-terminal" evidence="2">
    <location>
        <begin position="139"/>
        <end position="468"/>
    </location>
</feature>
<sequence length="648" mass="69009">MTRPSRRSSTLKIAKKAAVAAATVASLAAVPGARAAQPTYTGTAGQFTLVGDAGVSAQQIFLGSNNKVYVIDKTENNPVSVAGHPAWATEYDVNTNQIRAMDVISNTFCAGGAVLGNGTWLNVGGNQAVTWGGNTAASQTGGAPYDDLDGGKSIRLLTPCEDQSCQWVDNPALYMTTRRWYPTLETLEDGSIIIIGGNQWGGFVNDAGQNNPTYEFFPSRGAPVGLNLLNDTLPANLFPLTFLLPSGNLFIQTNWAAEIFDYKKNVEYRIGEIPHSVRTYPGSAANVMLPLTPANGYTATIIFCGGTNLQPDQWTTNWAIAAYPADDTCVRISPDVSQDWIDEGETLPDGRSMGNFILLPDETLLLTNGANTGTAGYGNNTWAIGHSYADNPLMQGLIYDPNKPVGSRMTTANVGKLQEERMYHSSAVLLLDGSVWISGSNPNPDYIAPNSGVRYPTRTSVERYFPWYYDKTRPDPQNLPSQLGYGGPSWDINLTAADLLGPMGDNLPTAKVVIIRTGFSTHAFNMGQRYVQLNSTYTGNDDGTAVLHVQQLPPNAAILPPGPAVMYVVVNGVPSMGQWIMVGSGQIGTQTVAAVTDLPASFMPASQQTTGNNGNNNGNKSAAGKMVDFSMGAIALCGFAGLVAAKLF</sequence>
<keyword evidence="1" id="KW-0732">Signal</keyword>
<dbReference type="Gene3D" id="2.130.10.80">
    <property type="entry name" value="Galactose oxidase/kelch, beta-propeller"/>
    <property type="match status" value="1"/>
</dbReference>
<dbReference type="AlphaFoldDB" id="A0A0C3QX18"/>
<organism evidence="4 5">
    <name type="scientific">Tulasnella calospora MUT 4182</name>
    <dbReference type="NCBI Taxonomy" id="1051891"/>
    <lineage>
        <taxon>Eukaryota</taxon>
        <taxon>Fungi</taxon>
        <taxon>Dikarya</taxon>
        <taxon>Basidiomycota</taxon>
        <taxon>Agaricomycotina</taxon>
        <taxon>Agaricomycetes</taxon>
        <taxon>Cantharellales</taxon>
        <taxon>Tulasnellaceae</taxon>
        <taxon>Tulasnella</taxon>
    </lineage>
</organism>
<dbReference type="Pfam" id="PF07250">
    <property type="entry name" value="Glyoxal_oxid_N"/>
    <property type="match status" value="1"/>
</dbReference>